<dbReference type="GO" id="GO:0030670">
    <property type="term" value="C:phagocytic vesicle membrane"/>
    <property type="evidence" value="ECO:0007669"/>
    <property type="project" value="UniProtKB-SubCell"/>
</dbReference>
<keyword evidence="3" id="KW-0488">Methylation</keyword>
<dbReference type="GO" id="GO:0003924">
    <property type="term" value="F:GTPase activity"/>
    <property type="evidence" value="ECO:0007669"/>
    <property type="project" value="InterPro"/>
</dbReference>
<evidence type="ECO:0000256" key="6">
    <source>
        <dbReference type="ARBA" id="ARBA00023034"/>
    </source>
</evidence>
<dbReference type="OrthoDB" id="9989112at2759"/>
<dbReference type="SUPFAM" id="SSF52540">
    <property type="entry name" value="P-loop containing nucleoside triphosphate hydrolases"/>
    <property type="match status" value="1"/>
</dbReference>
<evidence type="ECO:0000256" key="14">
    <source>
        <dbReference type="ARBA" id="ARBA00067841"/>
    </source>
</evidence>
<evidence type="ECO:0000256" key="8">
    <source>
        <dbReference type="ARBA" id="ARBA00023136"/>
    </source>
</evidence>
<keyword evidence="8" id="KW-0472">Membrane</keyword>
<dbReference type="InterPro" id="IPR027417">
    <property type="entry name" value="P-loop_NTPase"/>
</dbReference>
<dbReference type="InterPro" id="IPR050209">
    <property type="entry name" value="Rab_GTPases_membrane_traffic"/>
</dbReference>
<evidence type="ECO:0000313" key="15">
    <source>
        <dbReference type="EnsemblMetazoa" id="XP_020911724.1"/>
    </source>
</evidence>
<evidence type="ECO:0000256" key="2">
    <source>
        <dbReference type="ARBA" id="ARBA00006270"/>
    </source>
</evidence>
<keyword evidence="6" id="KW-0333">Golgi apparatus</keyword>
<evidence type="ECO:0000256" key="1">
    <source>
        <dbReference type="ARBA" id="ARBA00004580"/>
    </source>
</evidence>
<dbReference type="PANTHER" id="PTHR47979">
    <property type="entry name" value="DRAB11-RELATED"/>
    <property type="match status" value="1"/>
</dbReference>
<protein>
    <recommendedName>
        <fullName evidence="14">Ras-related protein Rab-43</fullName>
    </recommendedName>
</protein>
<keyword evidence="4" id="KW-0597">Phosphoprotein</keyword>
<dbReference type="SMART" id="SM00173">
    <property type="entry name" value="RAS"/>
    <property type="match status" value="1"/>
</dbReference>
<dbReference type="PROSITE" id="PS51419">
    <property type="entry name" value="RAB"/>
    <property type="match status" value="1"/>
</dbReference>
<dbReference type="SMART" id="SM00175">
    <property type="entry name" value="RAB"/>
    <property type="match status" value="1"/>
</dbReference>
<evidence type="ECO:0000256" key="10">
    <source>
        <dbReference type="ARBA" id="ARBA00023289"/>
    </source>
</evidence>
<dbReference type="GO" id="GO:0005794">
    <property type="term" value="C:Golgi apparatus"/>
    <property type="evidence" value="ECO:0007669"/>
    <property type="project" value="UniProtKB-SubCell"/>
</dbReference>
<dbReference type="NCBIfam" id="TIGR00231">
    <property type="entry name" value="small_GTP"/>
    <property type="match status" value="1"/>
</dbReference>
<dbReference type="PROSITE" id="PS51421">
    <property type="entry name" value="RAS"/>
    <property type="match status" value="1"/>
</dbReference>
<keyword evidence="5" id="KW-0547">Nucleotide-binding</keyword>
<dbReference type="AlphaFoldDB" id="A0A913XYD5"/>
<dbReference type="FunFam" id="3.40.50.300:FF:000803">
    <property type="entry name" value="Ras-related protein Rab-43"/>
    <property type="match status" value="1"/>
</dbReference>
<dbReference type="OMA" id="VYDVSCQ"/>
<dbReference type="CDD" id="cd00154">
    <property type="entry name" value="Rab"/>
    <property type="match status" value="1"/>
</dbReference>
<dbReference type="EnsemblMetazoa" id="XM_021056065.2">
    <property type="protein sequence ID" value="XP_020911724.1"/>
    <property type="gene ID" value="LOC110249494"/>
</dbReference>
<dbReference type="Gene3D" id="3.40.50.300">
    <property type="entry name" value="P-loop containing nucleotide triphosphate hydrolases"/>
    <property type="match status" value="1"/>
</dbReference>
<dbReference type="Proteomes" id="UP000887567">
    <property type="component" value="Unplaced"/>
</dbReference>
<name>A0A913XYD5_EXADI</name>
<evidence type="ECO:0000256" key="11">
    <source>
        <dbReference type="ARBA" id="ARBA00023329"/>
    </source>
</evidence>
<evidence type="ECO:0000313" key="16">
    <source>
        <dbReference type="Proteomes" id="UP000887567"/>
    </source>
</evidence>
<organism evidence="15 16">
    <name type="scientific">Exaiptasia diaphana</name>
    <name type="common">Tropical sea anemone</name>
    <name type="synonym">Aiptasia pulchella</name>
    <dbReference type="NCBI Taxonomy" id="2652724"/>
    <lineage>
        <taxon>Eukaryota</taxon>
        <taxon>Metazoa</taxon>
        <taxon>Cnidaria</taxon>
        <taxon>Anthozoa</taxon>
        <taxon>Hexacorallia</taxon>
        <taxon>Actiniaria</taxon>
        <taxon>Aiptasiidae</taxon>
        <taxon>Exaiptasia</taxon>
    </lineage>
</organism>
<dbReference type="RefSeq" id="XP_020911724.1">
    <property type="nucleotide sequence ID" value="XM_021056065.2"/>
</dbReference>
<keyword evidence="16" id="KW-1185">Reference proteome</keyword>
<dbReference type="SMART" id="SM00174">
    <property type="entry name" value="RHO"/>
    <property type="match status" value="1"/>
</dbReference>
<dbReference type="Pfam" id="PF00071">
    <property type="entry name" value="Ras"/>
    <property type="match status" value="1"/>
</dbReference>
<dbReference type="GeneID" id="110249494"/>
<dbReference type="SMART" id="SM00176">
    <property type="entry name" value="RAN"/>
    <property type="match status" value="1"/>
</dbReference>
<evidence type="ECO:0000256" key="3">
    <source>
        <dbReference type="ARBA" id="ARBA00022481"/>
    </source>
</evidence>
<evidence type="ECO:0000256" key="5">
    <source>
        <dbReference type="ARBA" id="ARBA00022741"/>
    </source>
</evidence>
<evidence type="ECO:0000256" key="7">
    <source>
        <dbReference type="ARBA" id="ARBA00023134"/>
    </source>
</evidence>
<keyword evidence="11" id="KW-0968">Cytoplasmic vesicle</keyword>
<dbReference type="KEGG" id="epa:110249494"/>
<keyword evidence="10" id="KW-0636">Prenylation</keyword>
<evidence type="ECO:0000256" key="9">
    <source>
        <dbReference type="ARBA" id="ARBA00023288"/>
    </source>
</evidence>
<evidence type="ECO:0000256" key="13">
    <source>
        <dbReference type="ARBA" id="ARBA00046278"/>
    </source>
</evidence>
<dbReference type="InterPro" id="IPR001806">
    <property type="entry name" value="Small_GTPase"/>
</dbReference>
<accession>A0A913XYD5</accession>
<keyword evidence="9" id="KW-0449">Lipoprotein</keyword>
<sequence length="216" mass="24462">MDDYSYLFKIILVGDANVGKTCLVRQFTKGYFPPNQGPTIGVDFTIKTVDVDGEKVKLQIWDTAGQERFRSITQSYYHNADGVIITYDITNKKSFENLPQWIDDANRYTSKDVLMAIVGNKSDLALTERQVNFKYAEELAQKENTVALETSAKEASNVDLLFMSLATHLKRNVKSADRFEERAEQDKDQTKDGLINGLSLSRHVIYSRGPISCCRV</sequence>
<dbReference type="GO" id="GO:0005525">
    <property type="term" value="F:GTP binding"/>
    <property type="evidence" value="ECO:0007669"/>
    <property type="project" value="UniProtKB-KW"/>
</dbReference>
<comment type="subcellular location">
    <subcellularLocation>
        <location evidence="1">Cytoplasmic vesicle</location>
        <location evidence="1">Phagosome membrane</location>
    </subcellularLocation>
    <subcellularLocation>
        <location evidence="13">Endomembrane system</location>
        <topology evidence="13">Lipid-anchor</topology>
        <orientation evidence="13">Cytoplasmic side</orientation>
    </subcellularLocation>
    <subcellularLocation>
        <location evidence="12">Golgi apparatus</location>
        <location evidence="12">trans-Golgi network membrane</location>
        <topology evidence="12">Lipid-anchor</topology>
    </subcellularLocation>
</comment>
<dbReference type="PRINTS" id="PR00449">
    <property type="entry name" value="RASTRNSFRMNG"/>
</dbReference>
<dbReference type="InterPro" id="IPR005225">
    <property type="entry name" value="Small_GTP-bd"/>
</dbReference>
<reference evidence="15" key="1">
    <citation type="submission" date="2022-11" db="UniProtKB">
        <authorList>
            <consortium name="EnsemblMetazoa"/>
        </authorList>
    </citation>
    <scope>IDENTIFICATION</scope>
</reference>
<comment type="similarity">
    <text evidence="2">Belongs to the small GTPase superfamily. Rab family.</text>
</comment>
<evidence type="ECO:0000256" key="4">
    <source>
        <dbReference type="ARBA" id="ARBA00022553"/>
    </source>
</evidence>
<proteinExistence type="inferred from homology"/>
<evidence type="ECO:0000256" key="12">
    <source>
        <dbReference type="ARBA" id="ARBA00037864"/>
    </source>
</evidence>
<keyword evidence="7" id="KW-0342">GTP-binding</keyword>
<dbReference type="PROSITE" id="PS51420">
    <property type="entry name" value="RHO"/>
    <property type="match status" value="1"/>
</dbReference>